<evidence type="ECO:0000256" key="6">
    <source>
        <dbReference type="SAM" id="Phobius"/>
    </source>
</evidence>
<accession>Q1JVS8</accession>
<evidence type="ECO:0000256" key="2">
    <source>
        <dbReference type="ARBA" id="ARBA00022475"/>
    </source>
</evidence>
<keyword evidence="4 6" id="KW-1133">Transmembrane helix</keyword>
<feature type="transmembrane region" description="Helical" evidence="6">
    <location>
        <begin position="148"/>
        <end position="174"/>
    </location>
</feature>
<evidence type="ECO:0000256" key="3">
    <source>
        <dbReference type="ARBA" id="ARBA00022692"/>
    </source>
</evidence>
<dbReference type="GO" id="GO:0015171">
    <property type="term" value="F:amino acid transmembrane transporter activity"/>
    <property type="evidence" value="ECO:0007669"/>
    <property type="project" value="TreeGrafter"/>
</dbReference>
<dbReference type="Pfam" id="PF01810">
    <property type="entry name" value="LysE"/>
    <property type="match status" value="1"/>
</dbReference>
<organism evidence="7 8">
    <name type="scientific">Desulfuromonas acetoxidans (strain DSM 684 / 11070)</name>
    <dbReference type="NCBI Taxonomy" id="281689"/>
    <lineage>
        <taxon>Bacteria</taxon>
        <taxon>Pseudomonadati</taxon>
        <taxon>Thermodesulfobacteriota</taxon>
        <taxon>Desulfuromonadia</taxon>
        <taxon>Desulfuromonadales</taxon>
        <taxon>Desulfuromonadaceae</taxon>
        <taxon>Desulfuromonas</taxon>
    </lineage>
</organism>
<dbReference type="GO" id="GO:0005886">
    <property type="term" value="C:plasma membrane"/>
    <property type="evidence" value="ECO:0007669"/>
    <property type="project" value="UniProtKB-SubCell"/>
</dbReference>
<name>Q1JVS8_DESA6</name>
<dbReference type="AlphaFoldDB" id="Q1JVS8"/>
<evidence type="ECO:0000256" key="4">
    <source>
        <dbReference type="ARBA" id="ARBA00022989"/>
    </source>
</evidence>
<sequence>MPSPDTLISFLIAAVLLGLAPGPDNLFVLTQSALHGAKAGWLVTAGLCTGLLGHTTAVAFGVAVVFEQSLVAFTLLKLAGVLYLLYLAWLCLRSRHDDAATTAPRLSGAKLYRRGVIMNLTNPKVSLFFLAFLPQFTQPDMGPIRQQLLLLGALFILATIVVFGLIATLSGSIGHYLQRHNGARRTLDRLSAVVFIALAAKLLTTSR</sequence>
<feature type="transmembrane region" description="Helical" evidence="6">
    <location>
        <begin position="70"/>
        <end position="92"/>
    </location>
</feature>
<gene>
    <name evidence="7" type="ORF">Dace_0198</name>
</gene>
<comment type="caution">
    <text evidence="7">The sequence shown here is derived from an EMBL/GenBank/DDBJ whole genome shotgun (WGS) entry which is preliminary data.</text>
</comment>
<dbReference type="PANTHER" id="PTHR30086:SF20">
    <property type="entry name" value="ARGININE EXPORTER PROTEIN ARGO-RELATED"/>
    <property type="match status" value="1"/>
</dbReference>
<feature type="transmembrane region" description="Helical" evidence="6">
    <location>
        <begin position="116"/>
        <end position="136"/>
    </location>
</feature>
<dbReference type="PIRSF" id="PIRSF006324">
    <property type="entry name" value="LeuE"/>
    <property type="match status" value="1"/>
</dbReference>
<evidence type="ECO:0000256" key="1">
    <source>
        <dbReference type="ARBA" id="ARBA00004651"/>
    </source>
</evidence>
<protein>
    <submittedName>
        <fullName evidence="7">Lysine exporter protein (LYSE/YGGA)</fullName>
    </submittedName>
</protein>
<comment type="subcellular location">
    <subcellularLocation>
        <location evidence="1">Cell membrane</location>
        <topology evidence="1">Multi-pass membrane protein</topology>
    </subcellularLocation>
</comment>
<dbReference type="EMBL" id="AAEW02000031">
    <property type="protein sequence ID" value="EAT14358.1"/>
    <property type="molecule type" value="Genomic_DNA"/>
</dbReference>
<keyword evidence="8" id="KW-1185">Reference proteome</keyword>
<reference evidence="7" key="2">
    <citation type="submission" date="2006-05" db="EMBL/GenBank/DDBJ databases">
        <title>Sequencing of the draft genome and assembly of Desulfuromonas acetoxidans DSM 684.</title>
        <authorList>
            <consortium name="US DOE Joint Genome Institute (JGI-PGF)"/>
            <person name="Copeland A."/>
            <person name="Lucas S."/>
            <person name="Lapidus A."/>
            <person name="Barry K."/>
            <person name="Detter J.C."/>
            <person name="Glavina del Rio T."/>
            <person name="Hammon N."/>
            <person name="Israni S."/>
            <person name="Dalin E."/>
            <person name="Tice H."/>
            <person name="Bruce D."/>
            <person name="Pitluck S."/>
            <person name="Richardson P."/>
        </authorList>
    </citation>
    <scope>NUCLEOTIDE SEQUENCE [LARGE SCALE GENOMIC DNA]</scope>
    <source>
        <strain evidence="7">DSM 684</strain>
    </source>
</reference>
<keyword evidence="2" id="KW-1003">Cell membrane</keyword>
<evidence type="ECO:0000313" key="7">
    <source>
        <dbReference type="EMBL" id="EAT14358.1"/>
    </source>
</evidence>
<dbReference type="InterPro" id="IPR001123">
    <property type="entry name" value="LeuE-type"/>
</dbReference>
<dbReference type="PANTHER" id="PTHR30086">
    <property type="entry name" value="ARGININE EXPORTER PROTEIN ARGO"/>
    <property type="match status" value="1"/>
</dbReference>
<evidence type="ECO:0000313" key="8">
    <source>
        <dbReference type="Proteomes" id="UP000005695"/>
    </source>
</evidence>
<dbReference type="OrthoDB" id="9807053at2"/>
<dbReference type="RefSeq" id="WP_006002946.1">
    <property type="nucleotide sequence ID" value="NZ_AAEW02000031.1"/>
</dbReference>
<proteinExistence type="predicted"/>
<dbReference type="Proteomes" id="UP000005695">
    <property type="component" value="Unassembled WGS sequence"/>
</dbReference>
<feature type="transmembrane region" description="Helical" evidence="6">
    <location>
        <begin position="41"/>
        <end position="64"/>
    </location>
</feature>
<feature type="transmembrane region" description="Helical" evidence="6">
    <location>
        <begin position="6"/>
        <end position="29"/>
    </location>
</feature>
<keyword evidence="5 6" id="KW-0472">Membrane</keyword>
<keyword evidence="3 6" id="KW-0812">Transmembrane</keyword>
<reference evidence="7" key="1">
    <citation type="submission" date="2006-05" db="EMBL/GenBank/DDBJ databases">
        <title>Annotation of the draft genome assembly of Desulfuromonas acetoxidans DSM 684.</title>
        <authorList>
            <consortium name="US DOE Joint Genome Institute (JGI-ORNL)"/>
            <person name="Larimer F."/>
            <person name="Land M."/>
            <person name="Hauser L."/>
        </authorList>
    </citation>
    <scope>NUCLEOTIDE SEQUENCE [LARGE SCALE GENOMIC DNA]</scope>
    <source>
        <strain evidence="7">DSM 684</strain>
    </source>
</reference>
<evidence type="ECO:0000256" key="5">
    <source>
        <dbReference type="ARBA" id="ARBA00023136"/>
    </source>
</evidence>